<dbReference type="InterPro" id="IPR012337">
    <property type="entry name" value="RNaseH-like_sf"/>
</dbReference>
<proteinExistence type="predicted"/>
<dbReference type="EMBL" id="JACMSC010000019">
    <property type="protein sequence ID" value="KAG6473882.1"/>
    <property type="molecule type" value="Genomic_DNA"/>
</dbReference>
<evidence type="ECO:0000256" key="8">
    <source>
        <dbReference type="ARBA" id="ARBA00022932"/>
    </source>
</evidence>
<keyword evidence="1" id="KW-0540">Nuclease</keyword>
<reference evidence="10 11" key="1">
    <citation type="submission" date="2020-08" db="EMBL/GenBank/DDBJ databases">
        <title>Plant Genome Project.</title>
        <authorList>
            <person name="Zhang R.-G."/>
        </authorList>
    </citation>
    <scope>NUCLEOTIDE SEQUENCE [LARGE SCALE GENOMIC DNA]</scope>
    <source>
        <tissue evidence="10">Rhizome</tissue>
    </source>
</reference>
<protein>
    <submittedName>
        <fullName evidence="10">Uncharacterized protein</fullName>
    </submittedName>
</protein>
<dbReference type="SUPFAM" id="SSF53098">
    <property type="entry name" value="Ribonuclease H-like"/>
    <property type="match status" value="1"/>
</dbReference>
<evidence type="ECO:0000313" key="11">
    <source>
        <dbReference type="Proteomes" id="UP000734854"/>
    </source>
</evidence>
<dbReference type="GO" id="GO:0003676">
    <property type="term" value="F:nucleic acid binding"/>
    <property type="evidence" value="ECO:0007669"/>
    <property type="project" value="InterPro"/>
</dbReference>
<keyword evidence="8" id="KW-0548">Nucleotidyltransferase</keyword>
<dbReference type="Gene3D" id="3.30.420.10">
    <property type="entry name" value="Ribonuclease H-like superfamily/Ribonuclease H"/>
    <property type="match status" value="1"/>
</dbReference>
<dbReference type="GO" id="GO:0003887">
    <property type="term" value="F:DNA-directed DNA polymerase activity"/>
    <property type="evidence" value="ECO:0007669"/>
    <property type="project" value="UniProtKB-KW"/>
</dbReference>
<keyword evidence="5" id="KW-0460">Magnesium</keyword>
<accession>A0A8J5ERC8</accession>
<keyword evidence="6" id="KW-0229">DNA integration</keyword>
<dbReference type="GO" id="GO:0016787">
    <property type="term" value="F:hydrolase activity"/>
    <property type="evidence" value="ECO:0007669"/>
    <property type="project" value="UniProtKB-KW"/>
</dbReference>
<dbReference type="GO" id="GO:0004519">
    <property type="term" value="F:endonuclease activity"/>
    <property type="evidence" value="ECO:0007669"/>
    <property type="project" value="UniProtKB-KW"/>
</dbReference>
<evidence type="ECO:0000256" key="7">
    <source>
        <dbReference type="ARBA" id="ARBA00022918"/>
    </source>
</evidence>
<evidence type="ECO:0000256" key="5">
    <source>
        <dbReference type="ARBA" id="ARBA00022842"/>
    </source>
</evidence>
<keyword evidence="7" id="KW-0695">RNA-directed DNA polymerase</keyword>
<dbReference type="GO" id="GO:0003964">
    <property type="term" value="F:RNA-directed DNA polymerase activity"/>
    <property type="evidence" value="ECO:0007669"/>
    <property type="project" value="UniProtKB-KW"/>
</dbReference>
<name>A0A8J5ERC8_ZINOF</name>
<evidence type="ECO:0000256" key="9">
    <source>
        <dbReference type="ARBA" id="ARBA00023172"/>
    </source>
</evidence>
<dbReference type="InterPro" id="IPR039537">
    <property type="entry name" value="Retrotran_Ty1/copia-like"/>
</dbReference>
<dbReference type="Proteomes" id="UP000734854">
    <property type="component" value="Unassembled WGS sequence"/>
</dbReference>
<gene>
    <name evidence="10" type="ORF">ZIOFF_067800</name>
</gene>
<dbReference type="AlphaFoldDB" id="A0A8J5ERC8"/>
<evidence type="ECO:0000313" key="10">
    <source>
        <dbReference type="EMBL" id="KAG6473882.1"/>
    </source>
</evidence>
<dbReference type="InterPro" id="IPR036397">
    <property type="entry name" value="RNaseH_sf"/>
</dbReference>
<evidence type="ECO:0000256" key="2">
    <source>
        <dbReference type="ARBA" id="ARBA00022723"/>
    </source>
</evidence>
<keyword evidence="8" id="KW-0239">DNA-directed DNA polymerase</keyword>
<organism evidence="10 11">
    <name type="scientific">Zingiber officinale</name>
    <name type="common">Ginger</name>
    <name type="synonym">Amomum zingiber</name>
    <dbReference type="NCBI Taxonomy" id="94328"/>
    <lineage>
        <taxon>Eukaryota</taxon>
        <taxon>Viridiplantae</taxon>
        <taxon>Streptophyta</taxon>
        <taxon>Embryophyta</taxon>
        <taxon>Tracheophyta</taxon>
        <taxon>Spermatophyta</taxon>
        <taxon>Magnoliopsida</taxon>
        <taxon>Liliopsida</taxon>
        <taxon>Zingiberales</taxon>
        <taxon>Zingiberaceae</taxon>
        <taxon>Zingiber</taxon>
    </lineage>
</organism>
<keyword evidence="8" id="KW-0808">Transferase</keyword>
<dbReference type="GO" id="GO:0015074">
    <property type="term" value="P:DNA integration"/>
    <property type="evidence" value="ECO:0007669"/>
    <property type="project" value="UniProtKB-KW"/>
</dbReference>
<dbReference type="GO" id="GO:0006310">
    <property type="term" value="P:DNA recombination"/>
    <property type="evidence" value="ECO:0007669"/>
    <property type="project" value="UniProtKB-KW"/>
</dbReference>
<comment type="caution">
    <text evidence="10">The sequence shown here is derived from an EMBL/GenBank/DDBJ whole genome shotgun (WGS) entry which is preliminary data.</text>
</comment>
<keyword evidence="11" id="KW-1185">Reference proteome</keyword>
<keyword evidence="3" id="KW-0255">Endonuclease</keyword>
<dbReference type="PANTHER" id="PTHR42648">
    <property type="entry name" value="TRANSPOSASE, PUTATIVE-RELATED"/>
    <property type="match status" value="1"/>
</dbReference>
<dbReference type="PANTHER" id="PTHR42648:SF11">
    <property type="entry name" value="TRANSPOSON TY4-P GAG-POL POLYPROTEIN"/>
    <property type="match status" value="1"/>
</dbReference>
<sequence>MARSMLKGKGIPNLYWAEAIHTTIYILNRSPTKAVRNKTPYEAWYKKKSGIDHFRIFGSIAYALIPSQHREKFDQKKLLFIGYSDEIHQQTNLLYLEMLSLMKMLLGIGKEKKLTTLDH</sequence>
<keyword evidence="4" id="KW-0378">Hydrolase</keyword>
<dbReference type="GO" id="GO:0046872">
    <property type="term" value="F:metal ion binding"/>
    <property type="evidence" value="ECO:0007669"/>
    <property type="project" value="UniProtKB-KW"/>
</dbReference>
<evidence type="ECO:0000256" key="3">
    <source>
        <dbReference type="ARBA" id="ARBA00022759"/>
    </source>
</evidence>
<keyword evidence="9" id="KW-0233">DNA recombination</keyword>
<evidence type="ECO:0000256" key="4">
    <source>
        <dbReference type="ARBA" id="ARBA00022801"/>
    </source>
</evidence>
<evidence type="ECO:0000256" key="1">
    <source>
        <dbReference type="ARBA" id="ARBA00022722"/>
    </source>
</evidence>
<keyword evidence="2" id="KW-0479">Metal-binding</keyword>
<evidence type="ECO:0000256" key="6">
    <source>
        <dbReference type="ARBA" id="ARBA00022908"/>
    </source>
</evidence>